<dbReference type="EMBL" id="BSBI01000015">
    <property type="protein sequence ID" value="GLF98686.1"/>
    <property type="molecule type" value="Genomic_DNA"/>
</dbReference>
<sequence length="233" mass="23516">MTTADAVRGWLGIGRLLALGGAADGTWLTERAAREVLRRAAAGVPGAVLSRVRLSLVDPERAQGPLVPPPPGALPAGPLRIEAECAGTDWTRPLPEPAAALRTALLTAATDVLDLPAVEADIRVTDVADPREAGPHPEPEPATGTRRPGTEGDSATGGPVGRVTAAVVAVPGVARLTTVLGPAVSVGADRARVEIAVAAGHRPLAVARAVRAAASAELPADRPLAVLITEVAV</sequence>
<protein>
    <submittedName>
        <fullName evidence="2">Nucleopolyhedrovirus P10 family protein</fullName>
    </submittedName>
</protein>
<proteinExistence type="predicted"/>
<evidence type="ECO:0000313" key="3">
    <source>
        <dbReference type="Proteomes" id="UP001291653"/>
    </source>
</evidence>
<accession>A0ABQ5P7V9</accession>
<evidence type="ECO:0000256" key="1">
    <source>
        <dbReference type="SAM" id="MobiDB-lite"/>
    </source>
</evidence>
<organism evidence="2 3">
    <name type="scientific">Streptomyces yaizuensis</name>
    <dbReference type="NCBI Taxonomy" id="2989713"/>
    <lineage>
        <taxon>Bacteria</taxon>
        <taxon>Bacillati</taxon>
        <taxon>Actinomycetota</taxon>
        <taxon>Actinomycetes</taxon>
        <taxon>Kitasatosporales</taxon>
        <taxon>Streptomycetaceae</taxon>
        <taxon>Streptomyces</taxon>
    </lineage>
</organism>
<dbReference type="Proteomes" id="UP001291653">
    <property type="component" value="Unassembled WGS sequence"/>
</dbReference>
<gene>
    <name evidence="2" type="ORF">SYYSPA8_30335</name>
</gene>
<keyword evidence="3" id="KW-1185">Reference proteome</keyword>
<reference evidence="2 3" key="1">
    <citation type="submission" date="2022-10" db="EMBL/GenBank/DDBJ databases">
        <title>Draft genome sequence of Streptomyces sp. YSPA8.</title>
        <authorList>
            <person name="Moriuchi R."/>
            <person name="Dohra H."/>
            <person name="Yamamura H."/>
            <person name="Kodani S."/>
        </authorList>
    </citation>
    <scope>NUCLEOTIDE SEQUENCE [LARGE SCALE GENOMIC DNA]</scope>
    <source>
        <strain evidence="2 3">YSPA8</strain>
    </source>
</reference>
<evidence type="ECO:0000313" key="2">
    <source>
        <dbReference type="EMBL" id="GLF98686.1"/>
    </source>
</evidence>
<name>A0ABQ5P7V9_9ACTN</name>
<feature type="compositionally biased region" description="Basic and acidic residues" evidence="1">
    <location>
        <begin position="126"/>
        <end position="139"/>
    </location>
</feature>
<comment type="caution">
    <text evidence="2">The sequence shown here is derived from an EMBL/GenBank/DDBJ whole genome shotgun (WGS) entry which is preliminary data.</text>
</comment>
<dbReference type="RefSeq" id="WP_323450650.1">
    <property type="nucleotide sequence ID" value="NZ_BSBI01000015.1"/>
</dbReference>
<feature type="region of interest" description="Disordered" evidence="1">
    <location>
        <begin position="126"/>
        <end position="159"/>
    </location>
</feature>